<keyword evidence="2" id="KW-0597">Phosphoprotein</keyword>
<keyword evidence="7" id="KW-1185">Reference proteome</keyword>
<feature type="modified residue" description="4-aspartylphosphate" evidence="2">
    <location>
        <position position="51"/>
    </location>
</feature>
<dbReference type="InterPro" id="IPR011006">
    <property type="entry name" value="CheY-like_superfamily"/>
</dbReference>
<dbReference type="CDD" id="cd19935">
    <property type="entry name" value="REC_OmpR_CusR-like"/>
    <property type="match status" value="1"/>
</dbReference>
<evidence type="ECO:0000256" key="1">
    <source>
        <dbReference type="ARBA" id="ARBA00023125"/>
    </source>
</evidence>
<feature type="domain" description="Response regulatory" evidence="4">
    <location>
        <begin position="2"/>
        <end position="116"/>
    </location>
</feature>
<evidence type="ECO:0000259" key="4">
    <source>
        <dbReference type="PROSITE" id="PS50110"/>
    </source>
</evidence>
<dbReference type="GO" id="GO:0006355">
    <property type="term" value="P:regulation of DNA-templated transcription"/>
    <property type="evidence" value="ECO:0007669"/>
    <property type="project" value="InterPro"/>
</dbReference>
<organism evidence="6 7">
    <name type="scientific">Chroococcidiopsis cubana SAG 39.79</name>
    <dbReference type="NCBI Taxonomy" id="388085"/>
    <lineage>
        <taxon>Bacteria</taxon>
        <taxon>Bacillati</taxon>
        <taxon>Cyanobacteriota</taxon>
        <taxon>Cyanophyceae</taxon>
        <taxon>Chroococcidiopsidales</taxon>
        <taxon>Chroococcidiopsidaceae</taxon>
        <taxon>Chroococcidiopsis</taxon>
    </lineage>
</organism>
<dbReference type="GO" id="GO:0032993">
    <property type="term" value="C:protein-DNA complex"/>
    <property type="evidence" value="ECO:0007669"/>
    <property type="project" value="TreeGrafter"/>
</dbReference>
<protein>
    <recommendedName>
        <fullName evidence="8">DNA-binding response regulator</fullName>
    </recommendedName>
</protein>
<dbReference type="EMBL" id="RSCK01000003">
    <property type="protein sequence ID" value="RUT14206.1"/>
    <property type="molecule type" value="Genomic_DNA"/>
</dbReference>
<dbReference type="Pfam" id="PF00486">
    <property type="entry name" value="Trans_reg_C"/>
    <property type="match status" value="1"/>
</dbReference>
<evidence type="ECO:0000313" key="6">
    <source>
        <dbReference type="EMBL" id="RUT14206.1"/>
    </source>
</evidence>
<feature type="DNA-binding region" description="OmpR/PhoB-type" evidence="3">
    <location>
        <begin position="124"/>
        <end position="197"/>
    </location>
</feature>
<gene>
    <name evidence="6" type="ORF">DSM107010_06890</name>
</gene>
<reference evidence="6 7" key="1">
    <citation type="journal article" date="2019" name="Genome Biol. Evol.">
        <title>Day and night: Metabolic profiles and evolutionary relationships of six axenic non-marine cyanobacteria.</title>
        <authorList>
            <person name="Will S.E."/>
            <person name="Henke P."/>
            <person name="Boedeker C."/>
            <person name="Huang S."/>
            <person name="Brinkmann H."/>
            <person name="Rohde M."/>
            <person name="Jarek M."/>
            <person name="Friedl T."/>
            <person name="Seufert S."/>
            <person name="Schumacher M."/>
            <person name="Overmann J."/>
            <person name="Neumann-Schaal M."/>
            <person name="Petersen J."/>
        </authorList>
    </citation>
    <scope>NUCLEOTIDE SEQUENCE [LARGE SCALE GENOMIC DNA]</scope>
    <source>
        <strain evidence="6 7">SAG 39.79</strain>
    </source>
</reference>
<dbReference type="PANTHER" id="PTHR48111">
    <property type="entry name" value="REGULATOR OF RPOS"/>
    <property type="match status" value="1"/>
</dbReference>
<dbReference type="SMART" id="SM00448">
    <property type="entry name" value="REC"/>
    <property type="match status" value="1"/>
</dbReference>
<evidence type="ECO:0000256" key="3">
    <source>
        <dbReference type="PROSITE-ProRule" id="PRU01091"/>
    </source>
</evidence>
<dbReference type="PROSITE" id="PS50110">
    <property type="entry name" value="RESPONSE_REGULATORY"/>
    <property type="match status" value="1"/>
</dbReference>
<dbReference type="PROSITE" id="PS51755">
    <property type="entry name" value="OMPR_PHOB"/>
    <property type="match status" value="1"/>
</dbReference>
<dbReference type="Proteomes" id="UP000282574">
    <property type="component" value="Unassembled WGS sequence"/>
</dbReference>
<evidence type="ECO:0000256" key="2">
    <source>
        <dbReference type="PROSITE-ProRule" id="PRU00169"/>
    </source>
</evidence>
<dbReference type="AlphaFoldDB" id="A0AB37URZ9"/>
<dbReference type="Gene3D" id="3.40.50.2300">
    <property type="match status" value="1"/>
</dbReference>
<dbReference type="CDD" id="cd00383">
    <property type="entry name" value="trans_reg_C"/>
    <property type="match status" value="1"/>
</dbReference>
<dbReference type="Pfam" id="PF00072">
    <property type="entry name" value="Response_reg"/>
    <property type="match status" value="1"/>
</dbReference>
<evidence type="ECO:0000313" key="7">
    <source>
        <dbReference type="Proteomes" id="UP000282574"/>
    </source>
</evidence>
<keyword evidence="1 3" id="KW-0238">DNA-binding</keyword>
<dbReference type="InterPro" id="IPR001867">
    <property type="entry name" value="OmpR/PhoB-type_DNA-bd"/>
</dbReference>
<dbReference type="SUPFAM" id="SSF52172">
    <property type="entry name" value="CheY-like"/>
    <property type="match status" value="1"/>
</dbReference>
<comment type="caution">
    <text evidence="6">The sequence shown here is derived from an EMBL/GenBank/DDBJ whole genome shotgun (WGS) entry which is preliminary data.</text>
</comment>
<dbReference type="InterPro" id="IPR001789">
    <property type="entry name" value="Sig_transdc_resp-reg_receiver"/>
</dbReference>
<dbReference type="GO" id="GO:0000976">
    <property type="term" value="F:transcription cis-regulatory region binding"/>
    <property type="evidence" value="ECO:0007669"/>
    <property type="project" value="TreeGrafter"/>
</dbReference>
<name>A0AB37URZ9_9CYAN</name>
<evidence type="ECO:0008006" key="8">
    <source>
        <dbReference type="Google" id="ProtNLM"/>
    </source>
</evidence>
<accession>A0AB37URZ9</accession>
<dbReference type="Gene3D" id="1.10.10.10">
    <property type="entry name" value="Winged helix-like DNA-binding domain superfamily/Winged helix DNA-binding domain"/>
    <property type="match status" value="1"/>
</dbReference>
<dbReference type="GO" id="GO:0000156">
    <property type="term" value="F:phosphorelay response regulator activity"/>
    <property type="evidence" value="ECO:0007669"/>
    <property type="project" value="TreeGrafter"/>
</dbReference>
<evidence type="ECO:0000259" key="5">
    <source>
        <dbReference type="PROSITE" id="PS51755"/>
    </source>
</evidence>
<dbReference type="Gene3D" id="6.10.250.690">
    <property type="match status" value="1"/>
</dbReference>
<proteinExistence type="predicted"/>
<sequence length="197" mass="22080">MKILVVEDDEVVANVLSLLLSSHNYVVEVAADGQIAWELIEVYDYDLILLDVLLPKLDGISLCQRLRSHGYQMPILLLTGQDNSQDKAIGLDAGADDYIVKPFEQQELLARIRALLRRASVNPAPVLEWGSLQLNPATGEATYAENLLSLTPKEYALLELFLRNSRRVFSYGGIQDHLWAYEDVPSATSGNFFCKWV</sequence>
<dbReference type="PANTHER" id="PTHR48111:SF15">
    <property type="entry name" value="OMPR SUBFAMILY"/>
    <property type="match status" value="1"/>
</dbReference>
<dbReference type="GO" id="GO:0005829">
    <property type="term" value="C:cytosol"/>
    <property type="evidence" value="ECO:0007669"/>
    <property type="project" value="TreeGrafter"/>
</dbReference>
<dbReference type="InterPro" id="IPR036388">
    <property type="entry name" value="WH-like_DNA-bd_sf"/>
</dbReference>
<dbReference type="InterPro" id="IPR039420">
    <property type="entry name" value="WalR-like"/>
</dbReference>
<feature type="domain" description="OmpR/PhoB-type" evidence="5">
    <location>
        <begin position="124"/>
        <end position="197"/>
    </location>
</feature>